<evidence type="ECO:0000259" key="1">
    <source>
        <dbReference type="Pfam" id="PF13568"/>
    </source>
</evidence>
<dbReference type="SUPFAM" id="SSF56925">
    <property type="entry name" value="OMPA-like"/>
    <property type="match status" value="1"/>
</dbReference>
<protein>
    <submittedName>
        <fullName evidence="2">Outer membrane protein beta-barrel domain-containing protein</fullName>
    </submittedName>
</protein>
<evidence type="ECO:0000313" key="3">
    <source>
        <dbReference type="Proteomes" id="UP000182124"/>
    </source>
</evidence>
<dbReference type="STRING" id="329186.SAMN02927925_02179"/>
<accession>A0A1G4W107</accession>
<dbReference type="AlphaFoldDB" id="A0A1G4W107"/>
<dbReference type="RefSeq" id="WP_023575842.1">
    <property type="nucleotide sequence ID" value="NZ_CBCSBQ010000004.1"/>
</dbReference>
<name>A0A1G4W107_9FLAO</name>
<dbReference type="Pfam" id="PF13568">
    <property type="entry name" value="OMP_b-brl_2"/>
    <property type="match status" value="1"/>
</dbReference>
<dbReference type="eggNOG" id="COG3637">
    <property type="taxonomic scope" value="Bacteria"/>
</dbReference>
<feature type="domain" description="Outer membrane protein beta-barrel" evidence="1">
    <location>
        <begin position="22"/>
        <end position="179"/>
    </location>
</feature>
<proteinExistence type="predicted"/>
<gene>
    <name evidence="2" type="ORF">SAMN02927925_02179</name>
</gene>
<evidence type="ECO:0000313" key="2">
    <source>
        <dbReference type="EMBL" id="SCX15060.1"/>
    </source>
</evidence>
<dbReference type="Proteomes" id="UP000182124">
    <property type="component" value="Unassembled WGS sequence"/>
</dbReference>
<sequence>MKKFLLLFFTVFSVTAYSQGKGDVEFGLHIGGNFSNITQADYTYSYAIGFNAGVSMEYYFSNSWGIKTKLMYDQMGWNDDVIYDPVTDRYVDTNFRLNYLTIPVMGKYHFGNKKEFYFNAGPYLGILLEAHDTRYDTDVKEFFNTTDFGLMLGVGYTALLSEKVKFFAGFDARGGVIDIIKYNENPVVLNSCMNFNVGINMLLK</sequence>
<dbReference type="Gene3D" id="2.40.160.20">
    <property type="match status" value="1"/>
</dbReference>
<dbReference type="InterPro" id="IPR011250">
    <property type="entry name" value="OMP/PagP_B-barrel"/>
</dbReference>
<organism evidence="2 3">
    <name type="scientific">Flavobacterium saliperosum</name>
    <dbReference type="NCBI Taxonomy" id="329186"/>
    <lineage>
        <taxon>Bacteria</taxon>
        <taxon>Pseudomonadati</taxon>
        <taxon>Bacteroidota</taxon>
        <taxon>Flavobacteriia</taxon>
        <taxon>Flavobacteriales</taxon>
        <taxon>Flavobacteriaceae</taxon>
        <taxon>Flavobacterium</taxon>
    </lineage>
</organism>
<reference evidence="2 3" key="1">
    <citation type="submission" date="2016-10" db="EMBL/GenBank/DDBJ databases">
        <authorList>
            <person name="de Groot N.N."/>
        </authorList>
    </citation>
    <scope>NUCLEOTIDE SEQUENCE [LARGE SCALE GENOMIC DNA]</scope>
    <source>
        <strain evidence="2 3">CGMCC 1.3801</strain>
    </source>
</reference>
<dbReference type="InterPro" id="IPR025665">
    <property type="entry name" value="Beta-barrel_OMP_2"/>
</dbReference>
<dbReference type="EMBL" id="FMTY01000005">
    <property type="protein sequence ID" value="SCX15060.1"/>
    <property type="molecule type" value="Genomic_DNA"/>
</dbReference>